<feature type="transmembrane region" description="Helical" evidence="2">
    <location>
        <begin position="20"/>
        <end position="43"/>
    </location>
</feature>
<sequence length="105" mass="11606">MIATVSDATKNEHPVRRWALVVLTSVLPLVTASTAAFFFTFRATLPDSDPSKGALLFWGFAVSLVTLVLQAFKIVLEQRQKNTSSRATEAAIDDADQARAARRWR</sequence>
<dbReference type="Proteomes" id="UP000256709">
    <property type="component" value="Unassembled WGS sequence"/>
</dbReference>
<feature type="transmembrane region" description="Helical" evidence="2">
    <location>
        <begin position="55"/>
        <end position="76"/>
    </location>
</feature>
<feature type="region of interest" description="Disordered" evidence="1">
    <location>
        <begin position="80"/>
        <end position="105"/>
    </location>
</feature>
<evidence type="ECO:0000313" key="4">
    <source>
        <dbReference type="Proteomes" id="UP000256709"/>
    </source>
</evidence>
<keyword evidence="2" id="KW-1133">Transmembrane helix</keyword>
<evidence type="ECO:0000256" key="2">
    <source>
        <dbReference type="SAM" id="Phobius"/>
    </source>
</evidence>
<keyword evidence="2" id="KW-0812">Transmembrane</keyword>
<evidence type="ECO:0000313" key="3">
    <source>
        <dbReference type="EMBL" id="RFA16256.1"/>
    </source>
</evidence>
<proteinExistence type="predicted"/>
<organism evidence="3 4">
    <name type="scientific">Subtercola boreus</name>
    <dbReference type="NCBI Taxonomy" id="120213"/>
    <lineage>
        <taxon>Bacteria</taxon>
        <taxon>Bacillati</taxon>
        <taxon>Actinomycetota</taxon>
        <taxon>Actinomycetes</taxon>
        <taxon>Micrococcales</taxon>
        <taxon>Microbacteriaceae</taxon>
        <taxon>Subtercola</taxon>
    </lineage>
</organism>
<evidence type="ECO:0000256" key="1">
    <source>
        <dbReference type="SAM" id="MobiDB-lite"/>
    </source>
</evidence>
<reference evidence="3 4" key="1">
    <citation type="submission" date="2017-04" db="EMBL/GenBank/DDBJ databases">
        <title>Comparative genome analysis of Subtercola boreus.</title>
        <authorList>
            <person name="Cho Y.-J."/>
            <person name="Cho A."/>
            <person name="Kim O.-S."/>
            <person name="Lee J.-I."/>
        </authorList>
    </citation>
    <scope>NUCLEOTIDE SEQUENCE [LARGE SCALE GENOMIC DNA]</scope>
    <source>
        <strain evidence="3 4">P27444</strain>
    </source>
</reference>
<gene>
    <name evidence="3" type="ORF">B7R21_02430</name>
</gene>
<keyword evidence="2" id="KW-0472">Membrane</keyword>
<dbReference type="AlphaFoldDB" id="A0A3E0W271"/>
<protein>
    <submittedName>
        <fullName evidence="3">Uncharacterized protein</fullName>
    </submittedName>
</protein>
<dbReference type="EMBL" id="NBXA01000003">
    <property type="protein sequence ID" value="RFA16256.1"/>
    <property type="molecule type" value="Genomic_DNA"/>
</dbReference>
<name>A0A3E0W271_9MICO</name>
<accession>A0A3E0W271</accession>
<comment type="caution">
    <text evidence="3">The sequence shown here is derived from an EMBL/GenBank/DDBJ whole genome shotgun (WGS) entry which is preliminary data.</text>
</comment>